<evidence type="ECO:0000256" key="1">
    <source>
        <dbReference type="SAM" id="Phobius"/>
    </source>
</evidence>
<keyword evidence="1" id="KW-0472">Membrane</keyword>
<dbReference type="EMBL" id="LQRA01000093">
    <property type="protein sequence ID" value="KZE73418.1"/>
    <property type="molecule type" value="Genomic_DNA"/>
</dbReference>
<evidence type="ECO:0000313" key="3">
    <source>
        <dbReference type="Proteomes" id="UP000076563"/>
    </source>
</evidence>
<keyword evidence="1" id="KW-0812">Transmembrane</keyword>
<accession>A0A163UJN0</accession>
<organism evidence="2 3">
    <name type="scientific">Paenibacillus elgii</name>
    <dbReference type="NCBI Taxonomy" id="189691"/>
    <lineage>
        <taxon>Bacteria</taxon>
        <taxon>Bacillati</taxon>
        <taxon>Bacillota</taxon>
        <taxon>Bacilli</taxon>
        <taxon>Bacillales</taxon>
        <taxon>Paenibacillaceae</taxon>
        <taxon>Paenibacillus</taxon>
    </lineage>
</organism>
<name>A0A163UJN0_9BACL</name>
<dbReference type="Proteomes" id="UP000076563">
    <property type="component" value="Unassembled WGS sequence"/>
</dbReference>
<reference evidence="3" key="1">
    <citation type="submission" date="2016-01" db="EMBL/GenBank/DDBJ databases">
        <title>Draft genome of Chromobacterium sp. F49.</title>
        <authorList>
            <person name="Hong K.W."/>
        </authorList>
    </citation>
    <scope>NUCLEOTIDE SEQUENCE [LARGE SCALE GENOMIC DNA]</scope>
    <source>
        <strain evidence="3">M63</strain>
    </source>
</reference>
<evidence type="ECO:0000313" key="2">
    <source>
        <dbReference type="EMBL" id="KZE73418.1"/>
    </source>
</evidence>
<dbReference type="AlphaFoldDB" id="A0A163UJN0"/>
<proteinExistence type="predicted"/>
<evidence type="ECO:0008006" key="4">
    <source>
        <dbReference type="Google" id="ProtNLM"/>
    </source>
</evidence>
<protein>
    <recommendedName>
        <fullName evidence="4">DUF3784 domain-containing protein</fullName>
    </recommendedName>
</protein>
<comment type="caution">
    <text evidence="2">The sequence shown here is derived from an EMBL/GenBank/DDBJ whole genome shotgun (WGS) entry which is preliminary data.</text>
</comment>
<keyword evidence="3" id="KW-1185">Reference proteome</keyword>
<feature type="transmembrane region" description="Helical" evidence="1">
    <location>
        <begin position="45"/>
        <end position="66"/>
    </location>
</feature>
<feature type="transmembrane region" description="Helical" evidence="1">
    <location>
        <begin position="6"/>
        <end position="24"/>
    </location>
</feature>
<gene>
    <name evidence="2" type="ORF">AV654_32600</name>
</gene>
<keyword evidence="1" id="KW-1133">Transmembrane helix</keyword>
<sequence>MDGKIVISVFLFFMVTWGLFIIFRSEFNLKYNLGNIFKDVKPTKFLLLNSRLSGAATFLLSLYILYRVWSC</sequence>